<name>A0ABP7NZK7_9ACTN</name>
<sequence length="632" mass="68744">MPAPQNPHIGEAFRRLYYHLYANGQTSRAERIVEDMTLALLVKLATERSGTTRVWSDVVDGGDPARLLEVAHREFPGAIGAGESFHNDPAVIRDALAALDGVDLDAAPAHVVGEAFQAVLGPRIRGEKGQFFTPRTLVAAMVAILDPREGERVVDPSAGSGGFLAEAVAHAAAASERVRVTGADKDFDLYRLMTAMTAMTAGRGARVFHRNSLDLREWTGDDGQLEQFDVVATNPPFGARIGITDPEILGQYRFGHTWSRGADGSWSPGETLEKSRDPQLLFIELCVRLLRPGGRMGIVLPEGVFGNLGAGFVWTWLRSQGTLDALLDCPRTTFQPGTDTKTNVLFFTKNGGTAGDPGTTWIASALRCGHDRRGKAVTASGEPYPDDFGPLAERYPDRAAGGTGWTAVDLTGRTYLVPRYFEHPSPRSADEQALLDGAEWATLGELREEGLIHVRKGREPGSEAYGTGDIPFIRTSDISNFEVSTDPTKSVSAAVYEEHRAAIDLRVGDVLIVVDGRYRIGTCGMITQRNVRSLVQSHIRVVTVPPEAGVLDPFAFMFALTLPSVRLRIRDLVFVQSTLGTLGKRLFELEVPLLGGDGPWTGRVREFERVVTQRDLLLAQLEAATQGESFEL</sequence>
<evidence type="ECO:0000259" key="3">
    <source>
        <dbReference type="Pfam" id="PF02384"/>
    </source>
</evidence>
<dbReference type="CDD" id="cd02440">
    <property type="entry name" value="AdoMet_MTases"/>
    <property type="match status" value="1"/>
</dbReference>
<accession>A0ABP7NZK7</accession>
<evidence type="ECO:0000313" key="5">
    <source>
        <dbReference type="Proteomes" id="UP001418444"/>
    </source>
</evidence>
<evidence type="ECO:0000313" key="4">
    <source>
        <dbReference type="EMBL" id="GAA3957218.1"/>
    </source>
</evidence>
<dbReference type="Gene3D" id="3.40.50.150">
    <property type="entry name" value="Vaccinia Virus protein VP39"/>
    <property type="match status" value="1"/>
</dbReference>
<protein>
    <recommendedName>
        <fullName evidence="3">DNA methylase adenine-specific domain-containing protein</fullName>
    </recommendedName>
</protein>
<gene>
    <name evidence="4" type="ORF">GCM10022231_15480</name>
</gene>
<dbReference type="PANTHER" id="PTHR42998">
    <property type="entry name" value="TYPE I RESTRICTION ENZYME HINDVIIP M PROTEIN-RELATED"/>
    <property type="match status" value="1"/>
</dbReference>
<dbReference type="SUPFAM" id="SSF53335">
    <property type="entry name" value="S-adenosyl-L-methionine-dependent methyltransferases"/>
    <property type="match status" value="1"/>
</dbReference>
<dbReference type="Gene3D" id="3.90.220.20">
    <property type="entry name" value="DNA methylase specificity domains"/>
    <property type="match status" value="1"/>
</dbReference>
<dbReference type="EMBL" id="BAAAZW010000004">
    <property type="protein sequence ID" value="GAA3957218.1"/>
    <property type="molecule type" value="Genomic_DNA"/>
</dbReference>
<dbReference type="InterPro" id="IPR029063">
    <property type="entry name" value="SAM-dependent_MTases_sf"/>
</dbReference>
<dbReference type="PRINTS" id="PR00507">
    <property type="entry name" value="N12N6MTFRASE"/>
</dbReference>
<evidence type="ECO:0000256" key="2">
    <source>
        <dbReference type="ARBA" id="ARBA00023125"/>
    </source>
</evidence>
<keyword evidence="1" id="KW-0680">Restriction system</keyword>
<feature type="domain" description="DNA methylase adenine-specific" evidence="3">
    <location>
        <begin position="124"/>
        <end position="352"/>
    </location>
</feature>
<proteinExistence type="predicted"/>
<keyword evidence="5" id="KW-1185">Reference proteome</keyword>
<organism evidence="4 5">
    <name type="scientific">Gordonia caeni</name>
    <dbReference type="NCBI Taxonomy" id="1007097"/>
    <lineage>
        <taxon>Bacteria</taxon>
        <taxon>Bacillati</taxon>
        <taxon>Actinomycetota</taxon>
        <taxon>Actinomycetes</taxon>
        <taxon>Mycobacteriales</taxon>
        <taxon>Gordoniaceae</taxon>
        <taxon>Gordonia</taxon>
    </lineage>
</organism>
<dbReference type="InterPro" id="IPR002052">
    <property type="entry name" value="DNA_methylase_N6_adenine_CS"/>
</dbReference>
<reference evidence="5" key="1">
    <citation type="journal article" date="2019" name="Int. J. Syst. Evol. Microbiol.">
        <title>The Global Catalogue of Microorganisms (GCM) 10K type strain sequencing project: providing services to taxonomists for standard genome sequencing and annotation.</title>
        <authorList>
            <consortium name="The Broad Institute Genomics Platform"/>
            <consortium name="The Broad Institute Genome Sequencing Center for Infectious Disease"/>
            <person name="Wu L."/>
            <person name="Ma J."/>
        </authorList>
    </citation>
    <scope>NUCLEOTIDE SEQUENCE [LARGE SCALE GENOMIC DNA]</scope>
    <source>
        <strain evidence="5">JCM 16923</strain>
    </source>
</reference>
<comment type="caution">
    <text evidence="4">The sequence shown here is derived from an EMBL/GenBank/DDBJ whole genome shotgun (WGS) entry which is preliminary data.</text>
</comment>
<evidence type="ECO:0000256" key="1">
    <source>
        <dbReference type="ARBA" id="ARBA00022747"/>
    </source>
</evidence>
<dbReference type="SUPFAM" id="SSF116734">
    <property type="entry name" value="DNA methylase specificity domain"/>
    <property type="match status" value="1"/>
</dbReference>
<dbReference type="InterPro" id="IPR044946">
    <property type="entry name" value="Restrct_endonuc_typeI_TRD_sf"/>
</dbReference>
<dbReference type="RefSeq" id="WP_344782327.1">
    <property type="nucleotide sequence ID" value="NZ_BAAAZW010000004.1"/>
</dbReference>
<dbReference type="Pfam" id="PF02384">
    <property type="entry name" value="N6_Mtase"/>
    <property type="match status" value="1"/>
</dbReference>
<dbReference type="PANTHER" id="PTHR42998:SF1">
    <property type="entry name" value="TYPE I RESTRICTION ENZYME HINDI METHYLASE SUBUNIT"/>
    <property type="match status" value="1"/>
</dbReference>
<keyword evidence="2" id="KW-0238">DNA-binding</keyword>
<dbReference type="InterPro" id="IPR052916">
    <property type="entry name" value="Type-I_RE_MTase_Subunit"/>
</dbReference>
<dbReference type="Proteomes" id="UP001418444">
    <property type="component" value="Unassembled WGS sequence"/>
</dbReference>
<dbReference type="PROSITE" id="PS00092">
    <property type="entry name" value="N6_MTASE"/>
    <property type="match status" value="1"/>
</dbReference>
<dbReference type="InterPro" id="IPR003356">
    <property type="entry name" value="DNA_methylase_A-5"/>
</dbReference>